<accession>A0ACC0VVR7</accession>
<evidence type="ECO:0000313" key="1">
    <source>
        <dbReference type="EMBL" id="KAI9910367.1"/>
    </source>
</evidence>
<gene>
    <name evidence="1" type="ORF">PsorP6_009953</name>
</gene>
<dbReference type="Proteomes" id="UP001163321">
    <property type="component" value="Chromosome 6"/>
</dbReference>
<proteinExistence type="predicted"/>
<name>A0ACC0VVR7_9STRA</name>
<organism evidence="1 2">
    <name type="scientific">Peronosclerospora sorghi</name>
    <dbReference type="NCBI Taxonomy" id="230839"/>
    <lineage>
        <taxon>Eukaryota</taxon>
        <taxon>Sar</taxon>
        <taxon>Stramenopiles</taxon>
        <taxon>Oomycota</taxon>
        <taxon>Peronosporomycetes</taxon>
        <taxon>Peronosporales</taxon>
        <taxon>Peronosporaceae</taxon>
        <taxon>Peronosclerospora</taxon>
    </lineage>
</organism>
<evidence type="ECO:0000313" key="2">
    <source>
        <dbReference type="Proteomes" id="UP001163321"/>
    </source>
</evidence>
<sequence length="76" mass="8782">MTRIRRALKPQERHEQETRERDGHGDFPVLRKTRHGGKQDARYEQALRVDGKEGPGQRATRSHVDAIFHQLGANAR</sequence>
<keyword evidence="2" id="KW-1185">Reference proteome</keyword>
<dbReference type="EMBL" id="CM047585">
    <property type="protein sequence ID" value="KAI9910367.1"/>
    <property type="molecule type" value="Genomic_DNA"/>
</dbReference>
<reference evidence="1 2" key="1">
    <citation type="journal article" date="2022" name="bioRxiv">
        <title>The genome of the oomycete Peronosclerospora sorghi, a cosmopolitan pathogen of maize and sorghum, is inflated with dispersed pseudogenes.</title>
        <authorList>
            <person name="Fletcher K."/>
            <person name="Martin F."/>
            <person name="Isakeit T."/>
            <person name="Cavanaugh K."/>
            <person name="Magill C."/>
            <person name="Michelmore R."/>
        </authorList>
    </citation>
    <scope>NUCLEOTIDE SEQUENCE [LARGE SCALE GENOMIC DNA]</scope>
    <source>
        <strain evidence="1">P6</strain>
    </source>
</reference>
<protein>
    <submittedName>
        <fullName evidence="1">Uncharacterized protein</fullName>
    </submittedName>
</protein>
<comment type="caution">
    <text evidence="1">The sequence shown here is derived from an EMBL/GenBank/DDBJ whole genome shotgun (WGS) entry which is preliminary data.</text>
</comment>